<dbReference type="InterPro" id="IPR036249">
    <property type="entry name" value="Thioredoxin-like_sf"/>
</dbReference>
<dbReference type="SFLD" id="SFLDG01152">
    <property type="entry name" value="Main.3:_Omega-_and_Tau-like"/>
    <property type="match status" value="1"/>
</dbReference>
<dbReference type="PANTHER" id="PTHR11260">
    <property type="entry name" value="GLUTATHIONE S-TRANSFERASE, GST, SUPERFAMILY, GST DOMAIN CONTAINING"/>
    <property type="match status" value="1"/>
</dbReference>
<sequence>MAEEVKLLGSWGSPFSRRVELALRLKGISYDYIEEDLSNKSPLLLKYNPIHKKVPVFLHGGKPVVESLVILEYIEETWEGDHAILPKDPYERAMARFWSTFVDEKCIPAIWMSCWTEGDMQQNFMIQSKENLSILEGELKGKKFFGGDAIGMVDIAAFFIAHWAGVLQEVAGISLINEEKHPILFKWIEEFMSSSIVMECLPAREGLLAYFQAKKEAIRATKAPVY</sequence>
<dbReference type="SFLD" id="SFLDG00358">
    <property type="entry name" value="Main_(cytGST)"/>
    <property type="match status" value="1"/>
</dbReference>
<dbReference type="Gene3D" id="1.20.1050.10">
    <property type="match status" value="1"/>
</dbReference>
<proteinExistence type="inferred from homology"/>
<dbReference type="RefSeq" id="XP_008793317.2">
    <property type="nucleotide sequence ID" value="XM_008795095.4"/>
</dbReference>
<dbReference type="KEGG" id="pda:103709646"/>
<dbReference type="InterPro" id="IPR045074">
    <property type="entry name" value="GST_C_Tau"/>
</dbReference>
<dbReference type="InterPro" id="IPR010987">
    <property type="entry name" value="Glutathione-S-Trfase_C-like"/>
</dbReference>
<dbReference type="GO" id="GO:0005737">
    <property type="term" value="C:cytoplasm"/>
    <property type="evidence" value="ECO:0007669"/>
    <property type="project" value="TreeGrafter"/>
</dbReference>
<dbReference type="SUPFAM" id="SSF52833">
    <property type="entry name" value="Thioredoxin-like"/>
    <property type="match status" value="1"/>
</dbReference>
<comment type="similarity">
    <text evidence="4">Belongs to the GST superfamily.</text>
</comment>
<evidence type="ECO:0000313" key="8">
    <source>
        <dbReference type="RefSeq" id="XP_008793317.2"/>
    </source>
</evidence>
<dbReference type="SUPFAM" id="SSF47616">
    <property type="entry name" value="GST C-terminal domain-like"/>
    <property type="match status" value="1"/>
</dbReference>
<keyword evidence="2" id="KW-0808">Transferase</keyword>
<dbReference type="OrthoDB" id="4951845at2759"/>
<evidence type="ECO:0000256" key="3">
    <source>
        <dbReference type="ARBA" id="ARBA00047960"/>
    </source>
</evidence>
<gene>
    <name evidence="8" type="primary">LOC103709646</name>
</gene>
<feature type="domain" description="GST C-terminal" evidence="6">
    <location>
        <begin position="88"/>
        <end position="217"/>
    </location>
</feature>
<dbReference type="EC" id="2.5.1.18" evidence="1"/>
<dbReference type="InterPro" id="IPR045073">
    <property type="entry name" value="Omega/Tau-like"/>
</dbReference>
<dbReference type="GO" id="GO:0004364">
    <property type="term" value="F:glutathione transferase activity"/>
    <property type="evidence" value="ECO:0007669"/>
    <property type="project" value="UniProtKB-EC"/>
</dbReference>
<reference evidence="8" key="2">
    <citation type="submission" date="2025-08" db="UniProtKB">
        <authorList>
            <consortium name="RefSeq"/>
        </authorList>
    </citation>
    <scope>IDENTIFICATION</scope>
    <source>
        <tissue evidence="8">Young leaves</tissue>
    </source>
</reference>
<dbReference type="FunFam" id="3.40.30.10:FF:000014">
    <property type="entry name" value="Tau class glutathione S-transferase"/>
    <property type="match status" value="1"/>
</dbReference>
<dbReference type="Pfam" id="PF00043">
    <property type="entry name" value="GST_C"/>
    <property type="match status" value="1"/>
</dbReference>
<dbReference type="PROSITE" id="PS50404">
    <property type="entry name" value="GST_NTER"/>
    <property type="match status" value="1"/>
</dbReference>
<evidence type="ECO:0000259" key="5">
    <source>
        <dbReference type="PROSITE" id="PS50404"/>
    </source>
</evidence>
<dbReference type="PROSITE" id="PS50405">
    <property type="entry name" value="GST_CTER"/>
    <property type="match status" value="1"/>
</dbReference>
<dbReference type="GeneID" id="103709646"/>
<dbReference type="PANTHER" id="PTHR11260:SF676">
    <property type="entry name" value="GLUTATHIONE S-TRANSFERASE U8"/>
    <property type="match status" value="1"/>
</dbReference>
<evidence type="ECO:0000256" key="4">
    <source>
        <dbReference type="RuleBase" id="RU003494"/>
    </source>
</evidence>
<dbReference type="AlphaFoldDB" id="A0A8B7C7D2"/>
<feature type="domain" description="GST N-terminal" evidence="5">
    <location>
        <begin position="3"/>
        <end position="82"/>
    </location>
</feature>
<name>A0A8B7C7D2_PHODC</name>
<dbReference type="Proteomes" id="UP000228380">
    <property type="component" value="Chromosome 13"/>
</dbReference>
<protein>
    <recommendedName>
        <fullName evidence="1">glutathione transferase</fullName>
        <ecNumber evidence="1">2.5.1.18</ecNumber>
    </recommendedName>
</protein>
<dbReference type="InterPro" id="IPR040079">
    <property type="entry name" value="Glutathione_S-Trfase"/>
</dbReference>
<evidence type="ECO:0000259" key="6">
    <source>
        <dbReference type="PROSITE" id="PS50405"/>
    </source>
</evidence>
<reference evidence="7" key="1">
    <citation type="journal article" date="2019" name="Nat. Commun.">
        <title>Genome-wide association mapping of date palm fruit traits.</title>
        <authorList>
            <person name="Hazzouri K.M."/>
            <person name="Gros-Balthazard M."/>
            <person name="Flowers J.M."/>
            <person name="Copetti D."/>
            <person name="Lemansour A."/>
            <person name="Lebrun M."/>
            <person name="Masmoudi K."/>
            <person name="Ferrand S."/>
            <person name="Dhar M.I."/>
            <person name="Fresquez Z.A."/>
            <person name="Rosas U."/>
            <person name="Zhang J."/>
            <person name="Talag J."/>
            <person name="Lee S."/>
            <person name="Kudrna D."/>
            <person name="Powell R.F."/>
            <person name="Leitch I.J."/>
            <person name="Krueger R.R."/>
            <person name="Wing R.A."/>
            <person name="Amiri K.M.A."/>
            <person name="Purugganan M.D."/>
        </authorList>
    </citation>
    <scope>NUCLEOTIDE SEQUENCE [LARGE SCALE GENOMIC DNA]</scope>
    <source>
        <strain evidence="7">cv. Khalas</strain>
    </source>
</reference>
<dbReference type="Pfam" id="PF02798">
    <property type="entry name" value="GST_N"/>
    <property type="match status" value="1"/>
</dbReference>
<dbReference type="FunFam" id="1.20.1050.10:FF:000012">
    <property type="entry name" value="Tau class glutathione S-transferase"/>
    <property type="match status" value="1"/>
</dbReference>
<dbReference type="GO" id="GO:0006749">
    <property type="term" value="P:glutathione metabolic process"/>
    <property type="evidence" value="ECO:0007669"/>
    <property type="project" value="InterPro"/>
</dbReference>
<accession>A0A8B7C7D2</accession>
<evidence type="ECO:0000256" key="2">
    <source>
        <dbReference type="ARBA" id="ARBA00022679"/>
    </source>
</evidence>
<dbReference type="CDD" id="cd03058">
    <property type="entry name" value="GST_N_Tau"/>
    <property type="match status" value="1"/>
</dbReference>
<evidence type="ECO:0000313" key="7">
    <source>
        <dbReference type="Proteomes" id="UP000228380"/>
    </source>
</evidence>
<organism evidence="7 8">
    <name type="scientific">Phoenix dactylifera</name>
    <name type="common">Date palm</name>
    <dbReference type="NCBI Taxonomy" id="42345"/>
    <lineage>
        <taxon>Eukaryota</taxon>
        <taxon>Viridiplantae</taxon>
        <taxon>Streptophyta</taxon>
        <taxon>Embryophyta</taxon>
        <taxon>Tracheophyta</taxon>
        <taxon>Spermatophyta</taxon>
        <taxon>Magnoliopsida</taxon>
        <taxon>Liliopsida</taxon>
        <taxon>Arecaceae</taxon>
        <taxon>Coryphoideae</taxon>
        <taxon>Phoeniceae</taxon>
        <taxon>Phoenix</taxon>
    </lineage>
</organism>
<keyword evidence="7" id="KW-1185">Reference proteome</keyword>
<dbReference type="InterPro" id="IPR004046">
    <property type="entry name" value="GST_C"/>
</dbReference>
<dbReference type="InterPro" id="IPR036282">
    <property type="entry name" value="Glutathione-S-Trfase_C_sf"/>
</dbReference>
<dbReference type="Gene3D" id="3.40.30.10">
    <property type="entry name" value="Glutaredoxin"/>
    <property type="match status" value="1"/>
</dbReference>
<dbReference type="SFLD" id="SFLDS00019">
    <property type="entry name" value="Glutathione_Transferase_(cytos"/>
    <property type="match status" value="1"/>
</dbReference>
<evidence type="ECO:0000256" key="1">
    <source>
        <dbReference type="ARBA" id="ARBA00012452"/>
    </source>
</evidence>
<dbReference type="CDD" id="cd03185">
    <property type="entry name" value="GST_C_Tau"/>
    <property type="match status" value="1"/>
</dbReference>
<dbReference type="InterPro" id="IPR004045">
    <property type="entry name" value="Glutathione_S-Trfase_N"/>
</dbReference>
<comment type="catalytic activity">
    <reaction evidence="3">
        <text>RX + glutathione = an S-substituted glutathione + a halide anion + H(+)</text>
        <dbReference type="Rhea" id="RHEA:16437"/>
        <dbReference type="ChEBI" id="CHEBI:15378"/>
        <dbReference type="ChEBI" id="CHEBI:16042"/>
        <dbReference type="ChEBI" id="CHEBI:17792"/>
        <dbReference type="ChEBI" id="CHEBI:57925"/>
        <dbReference type="ChEBI" id="CHEBI:90779"/>
        <dbReference type="EC" id="2.5.1.18"/>
    </reaction>
</comment>